<evidence type="ECO:0000313" key="2">
    <source>
        <dbReference type="Proteomes" id="UP000515308"/>
    </source>
</evidence>
<dbReference type="Proteomes" id="UP000515308">
    <property type="component" value="Chromosome PVLDE_09"/>
</dbReference>
<dbReference type="SUPFAM" id="SSF55961">
    <property type="entry name" value="Bet v1-like"/>
    <property type="match status" value="1"/>
</dbReference>
<reference evidence="1 2" key="1">
    <citation type="submission" date="2020-08" db="EMBL/GenBank/DDBJ databases">
        <authorList>
            <person name="Ramaprasad A."/>
        </authorList>
    </citation>
    <scope>NUCLEOTIDE SEQUENCE [LARGE SCALE GENOMIC DNA]</scope>
</reference>
<organism evidence="1 2">
    <name type="scientific">Plasmodium vinckei lentum</name>
    <dbReference type="NCBI Taxonomy" id="138297"/>
    <lineage>
        <taxon>Eukaryota</taxon>
        <taxon>Sar</taxon>
        <taxon>Alveolata</taxon>
        <taxon>Apicomplexa</taxon>
        <taxon>Aconoidasida</taxon>
        <taxon>Haemosporida</taxon>
        <taxon>Plasmodiidae</taxon>
        <taxon>Plasmodium</taxon>
        <taxon>Plasmodium (Vinckeia)</taxon>
    </lineage>
</organism>
<proteinExistence type="predicted"/>
<dbReference type="EMBL" id="LR865371">
    <property type="protein sequence ID" value="CAD2092368.1"/>
    <property type="molecule type" value="Genomic_DNA"/>
</dbReference>
<protein>
    <submittedName>
        <fullName evidence="1">Fam-a protein</fullName>
    </submittedName>
</protein>
<sequence length="318" mass="37136">MQIFKNTNIFFIFYLSTSKMNKMYMKTAFSLLTLFTYMSNKALGSESISSEFMLANAIKHRGVYDPNEIYEQNKDRVCVNHEEQQQAAKIMDDARDKFYYYAKNGSLFDVYKEYNRDTSSHFNNNIDSADIGKFYIKIRYPHTYDEIINILWDPNGAKKYNPDFVSGKVARAYNPNLLMIHQRHKSGFMLPHKYLYALAAKYKLSETRTIIVMSSVNVNDHNIYNRKRYVNAIVKSVNSFETSIDSEEDIRYGGLNKMFVHLSGYAITKYKDHVEIIHIDSINDDASDGTSKSRKLSNKSKRMKSLMDLSDYISHKYM</sequence>
<accession>A0A6V7S5S4</accession>
<dbReference type="InterPro" id="IPR023393">
    <property type="entry name" value="START-like_dom_sf"/>
</dbReference>
<dbReference type="AlphaFoldDB" id="A0A6V7S5S4"/>
<dbReference type="VEuPathDB" id="PlasmoDB:PVLDE_0904810"/>
<dbReference type="InterPro" id="IPR006486">
    <property type="entry name" value="PYST_A"/>
</dbReference>
<dbReference type="NCBIfam" id="TIGR01599">
    <property type="entry name" value="PYST-A"/>
    <property type="match status" value="1"/>
</dbReference>
<dbReference type="Gene3D" id="3.30.530.20">
    <property type="match status" value="1"/>
</dbReference>
<evidence type="ECO:0000313" key="1">
    <source>
        <dbReference type="EMBL" id="CAD2092368.1"/>
    </source>
</evidence>
<name>A0A6V7S5S4_PLAVN</name>
<gene>
    <name evidence="1" type="ORF">PVLDE_0904810</name>
</gene>